<name>A0A1B6MB14_9HEMI</name>
<feature type="signal peptide" evidence="2">
    <location>
        <begin position="1"/>
        <end position="23"/>
    </location>
</feature>
<evidence type="ECO:0000256" key="2">
    <source>
        <dbReference type="SAM" id="SignalP"/>
    </source>
</evidence>
<protein>
    <submittedName>
        <fullName evidence="3">Uncharacterized protein</fullName>
    </submittedName>
</protein>
<feature type="chain" id="PRO_5008588117" evidence="2">
    <location>
        <begin position="24"/>
        <end position="275"/>
    </location>
</feature>
<evidence type="ECO:0000313" key="3">
    <source>
        <dbReference type="EMBL" id="JAT33111.1"/>
    </source>
</evidence>
<proteinExistence type="predicted"/>
<feature type="region of interest" description="Disordered" evidence="1">
    <location>
        <begin position="159"/>
        <end position="224"/>
    </location>
</feature>
<organism evidence="3">
    <name type="scientific">Graphocephala atropunctata</name>
    <dbReference type="NCBI Taxonomy" id="36148"/>
    <lineage>
        <taxon>Eukaryota</taxon>
        <taxon>Metazoa</taxon>
        <taxon>Ecdysozoa</taxon>
        <taxon>Arthropoda</taxon>
        <taxon>Hexapoda</taxon>
        <taxon>Insecta</taxon>
        <taxon>Pterygota</taxon>
        <taxon>Neoptera</taxon>
        <taxon>Paraneoptera</taxon>
        <taxon>Hemiptera</taxon>
        <taxon>Auchenorrhyncha</taxon>
        <taxon>Membracoidea</taxon>
        <taxon>Cicadellidae</taxon>
        <taxon>Cicadellinae</taxon>
        <taxon>Cicadellini</taxon>
        <taxon>Graphocephala</taxon>
    </lineage>
</organism>
<gene>
    <name evidence="3" type="ORF">g.19842</name>
</gene>
<accession>A0A1B6MB14</accession>
<evidence type="ECO:0000256" key="1">
    <source>
        <dbReference type="SAM" id="MobiDB-lite"/>
    </source>
</evidence>
<keyword evidence="2" id="KW-0732">Signal</keyword>
<dbReference type="AlphaFoldDB" id="A0A1B6MB14"/>
<reference evidence="3" key="1">
    <citation type="submission" date="2015-11" db="EMBL/GenBank/DDBJ databases">
        <title>De novo transcriptome assembly of four potential Pierce s Disease insect vectors from Arizona vineyards.</title>
        <authorList>
            <person name="Tassone E.E."/>
        </authorList>
    </citation>
    <scope>NUCLEOTIDE SEQUENCE</scope>
</reference>
<dbReference type="EMBL" id="GEBQ01006866">
    <property type="protein sequence ID" value="JAT33111.1"/>
    <property type="molecule type" value="Transcribed_RNA"/>
</dbReference>
<sequence length="275" mass="31409">MAFALSFPNCLCLMLTGVLVVHMFDRDLIPGTFPEQPDNMEVLYCKLPQSYCREDSRRCSSAQRLFLLLGNDCSMERKPRKTSIPPESKNETELLEEDLLAEDKFEEVVTIEVEDEGEQEETKTEEEMTSSLVDSFVISLLVCSAIVSLLEWYREKTRDADQHVNGESASGAGGGETVSDRRFSLADLTVNRHSRRRDSHQHEAIRQPTGSSGSKPPPLLRRSSFPAQFPETRIRHAPQRQQSHPGVSMVRRMSIDLTEDECSPDRRRVRFIRRH</sequence>